<dbReference type="Pfam" id="PF14244">
    <property type="entry name" value="Retrotran_gag_3"/>
    <property type="match status" value="1"/>
</dbReference>
<name>A0AAP0P4W0_9MAGN</name>
<evidence type="ECO:0000313" key="2">
    <source>
        <dbReference type="EMBL" id="KAK9128485.1"/>
    </source>
</evidence>
<feature type="domain" description="Retrotransposon Copia-like N-terminal" evidence="1">
    <location>
        <begin position="29"/>
        <end position="53"/>
    </location>
</feature>
<accession>A0AAP0P4W0</accession>
<evidence type="ECO:0000259" key="1">
    <source>
        <dbReference type="Pfam" id="PF14244"/>
    </source>
</evidence>
<dbReference type="AlphaFoldDB" id="A0AAP0P4W0"/>
<proteinExistence type="predicted"/>
<reference evidence="2 3" key="1">
    <citation type="submission" date="2024-01" db="EMBL/GenBank/DDBJ databases">
        <title>Genome assemblies of Stephania.</title>
        <authorList>
            <person name="Yang L."/>
        </authorList>
    </citation>
    <scope>NUCLEOTIDE SEQUENCE [LARGE SCALE GENOMIC DNA]</scope>
    <source>
        <strain evidence="2">YNDBR</strain>
        <tissue evidence="2">Leaf</tissue>
    </source>
</reference>
<organism evidence="2 3">
    <name type="scientific">Stephania yunnanensis</name>
    <dbReference type="NCBI Taxonomy" id="152371"/>
    <lineage>
        <taxon>Eukaryota</taxon>
        <taxon>Viridiplantae</taxon>
        <taxon>Streptophyta</taxon>
        <taxon>Embryophyta</taxon>
        <taxon>Tracheophyta</taxon>
        <taxon>Spermatophyta</taxon>
        <taxon>Magnoliopsida</taxon>
        <taxon>Ranunculales</taxon>
        <taxon>Menispermaceae</taxon>
        <taxon>Menispermoideae</taxon>
        <taxon>Cissampelideae</taxon>
        <taxon>Stephania</taxon>
    </lineage>
</organism>
<dbReference type="Proteomes" id="UP001420932">
    <property type="component" value="Unassembled WGS sequence"/>
</dbReference>
<sequence>MANMQDHEDFSRNVSLVDQNMEDSLHLQNSDHPGMILVTNSLTGLNYLTWSRSDAYSSWCKDETRVY</sequence>
<protein>
    <recommendedName>
        <fullName evidence="1">Retrotransposon Copia-like N-terminal domain-containing protein</fullName>
    </recommendedName>
</protein>
<dbReference type="InterPro" id="IPR029472">
    <property type="entry name" value="Copia-like_N"/>
</dbReference>
<gene>
    <name evidence="2" type="ORF">Syun_017282</name>
</gene>
<evidence type="ECO:0000313" key="3">
    <source>
        <dbReference type="Proteomes" id="UP001420932"/>
    </source>
</evidence>
<comment type="caution">
    <text evidence="2">The sequence shown here is derived from an EMBL/GenBank/DDBJ whole genome shotgun (WGS) entry which is preliminary data.</text>
</comment>
<dbReference type="EMBL" id="JBBNAF010000007">
    <property type="protein sequence ID" value="KAK9128485.1"/>
    <property type="molecule type" value="Genomic_DNA"/>
</dbReference>
<keyword evidence="3" id="KW-1185">Reference proteome</keyword>